<dbReference type="GO" id="GO:0005886">
    <property type="term" value="C:plasma membrane"/>
    <property type="evidence" value="ECO:0007669"/>
    <property type="project" value="TreeGrafter"/>
</dbReference>
<accession>D5V0L5</accession>
<keyword evidence="3 6" id="KW-0812">Transmembrane</keyword>
<evidence type="ECO:0000256" key="4">
    <source>
        <dbReference type="ARBA" id="ARBA00022989"/>
    </source>
</evidence>
<sequence length="133" mass="14730" precursor="true">MFITKHTKNFLVIASFMMALGVAIGAFGAHGLKATTDEYLMAIFHTGVQYHFYNTIALFGVALITYFLPNSKQIVIAGYLILLGTLLFSCSLYLLVLLKLSWIGIITPFGGTMMVVSWVIIAFTIINELKVKE</sequence>
<dbReference type="RefSeq" id="WP_013135972.1">
    <property type="nucleotide sequence ID" value="NC_014166.1"/>
</dbReference>
<keyword evidence="4 6" id="KW-1133">Transmembrane helix</keyword>
<comment type="similarity">
    <text evidence="2">Belongs to the UPF0382 family.</text>
</comment>
<dbReference type="OrthoDB" id="9802121at2"/>
<feature type="transmembrane region" description="Helical" evidence="6">
    <location>
        <begin position="75"/>
        <end position="96"/>
    </location>
</feature>
<dbReference type="PANTHER" id="PTHR43461:SF1">
    <property type="entry name" value="TRANSMEMBRANE PROTEIN 256"/>
    <property type="match status" value="1"/>
</dbReference>
<dbReference type="STRING" id="572480.Arnit_2175"/>
<dbReference type="eggNOG" id="COG2363">
    <property type="taxonomic scope" value="Bacteria"/>
</dbReference>
<gene>
    <name evidence="7" type="ordered locus">Arnit_2175</name>
</gene>
<keyword evidence="5 6" id="KW-0472">Membrane</keyword>
<dbReference type="Pfam" id="PF04241">
    <property type="entry name" value="DUF423"/>
    <property type="match status" value="1"/>
</dbReference>
<dbReference type="EMBL" id="CP001999">
    <property type="protein sequence ID" value="ADG93827.1"/>
    <property type="molecule type" value="Genomic_DNA"/>
</dbReference>
<feature type="transmembrane region" description="Helical" evidence="6">
    <location>
        <begin position="9"/>
        <end position="30"/>
    </location>
</feature>
<organism evidence="7 8">
    <name type="scientific">Arcobacter nitrofigilis (strain ATCC 33309 / DSM 7299 / CCUG 15893 / LMG 7604 / NCTC 12251 / CI)</name>
    <name type="common">Campylobacter nitrofigilis</name>
    <dbReference type="NCBI Taxonomy" id="572480"/>
    <lineage>
        <taxon>Bacteria</taxon>
        <taxon>Pseudomonadati</taxon>
        <taxon>Campylobacterota</taxon>
        <taxon>Epsilonproteobacteria</taxon>
        <taxon>Campylobacterales</taxon>
        <taxon>Arcobacteraceae</taxon>
        <taxon>Arcobacter</taxon>
    </lineage>
</organism>
<evidence type="ECO:0000256" key="2">
    <source>
        <dbReference type="ARBA" id="ARBA00009694"/>
    </source>
</evidence>
<protein>
    <recommendedName>
        <fullName evidence="9">DUF423 domain-containing protein</fullName>
    </recommendedName>
</protein>
<name>D5V0L5_ARCNC</name>
<evidence type="ECO:0000313" key="8">
    <source>
        <dbReference type="Proteomes" id="UP000000939"/>
    </source>
</evidence>
<evidence type="ECO:0000256" key="5">
    <source>
        <dbReference type="ARBA" id="ARBA00023136"/>
    </source>
</evidence>
<evidence type="ECO:0000313" key="7">
    <source>
        <dbReference type="EMBL" id="ADG93827.1"/>
    </source>
</evidence>
<keyword evidence="8" id="KW-1185">Reference proteome</keyword>
<feature type="transmembrane region" description="Helical" evidence="6">
    <location>
        <begin position="102"/>
        <end position="126"/>
    </location>
</feature>
<evidence type="ECO:0008006" key="9">
    <source>
        <dbReference type="Google" id="ProtNLM"/>
    </source>
</evidence>
<dbReference type="PANTHER" id="PTHR43461">
    <property type="entry name" value="TRANSMEMBRANE PROTEIN 256"/>
    <property type="match status" value="1"/>
</dbReference>
<evidence type="ECO:0000256" key="1">
    <source>
        <dbReference type="ARBA" id="ARBA00004141"/>
    </source>
</evidence>
<evidence type="ECO:0000256" key="6">
    <source>
        <dbReference type="SAM" id="Phobius"/>
    </source>
</evidence>
<feature type="transmembrane region" description="Helical" evidence="6">
    <location>
        <begin position="50"/>
        <end position="68"/>
    </location>
</feature>
<dbReference type="Proteomes" id="UP000000939">
    <property type="component" value="Chromosome"/>
</dbReference>
<dbReference type="KEGG" id="ant:Arnit_2175"/>
<proteinExistence type="inferred from homology"/>
<comment type="subcellular location">
    <subcellularLocation>
        <location evidence="1">Membrane</location>
        <topology evidence="1">Multi-pass membrane protein</topology>
    </subcellularLocation>
</comment>
<dbReference type="InterPro" id="IPR006696">
    <property type="entry name" value="DUF423"/>
</dbReference>
<reference evidence="7 8" key="1">
    <citation type="journal article" date="2010" name="Stand. Genomic Sci.">
        <title>Complete genome sequence of Arcobacter nitrofigilis type strain (CI).</title>
        <authorList>
            <person name="Pati A."/>
            <person name="Gronow S."/>
            <person name="Lapidus A."/>
            <person name="Copeland A."/>
            <person name="Glavina Del Rio T."/>
            <person name="Nolan M."/>
            <person name="Lucas S."/>
            <person name="Tice H."/>
            <person name="Cheng J.F."/>
            <person name="Han C."/>
            <person name="Chertkov O."/>
            <person name="Bruce D."/>
            <person name="Tapia R."/>
            <person name="Goodwin L."/>
            <person name="Pitluck S."/>
            <person name="Liolios K."/>
            <person name="Ivanova N."/>
            <person name="Mavromatis K."/>
            <person name="Chen A."/>
            <person name="Palaniappan K."/>
            <person name="Land M."/>
            <person name="Hauser L."/>
            <person name="Chang Y.J."/>
            <person name="Jeffries C.D."/>
            <person name="Detter J.C."/>
            <person name="Rohde M."/>
            <person name="Goker M."/>
            <person name="Bristow J."/>
            <person name="Eisen J.A."/>
            <person name="Markowitz V."/>
            <person name="Hugenholtz P."/>
            <person name="Klenk H.P."/>
            <person name="Kyrpides N.C."/>
        </authorList>
    </citation>
    <scope>NUCLEOTIDE SEQUENCE [LARGE SCALE GENOMIC DNA]</scope>
    <source>
        <strain evidence="8">ATCC 33309 / DSM 7299 / CCUG 15893 / LMG 7604 / NCTC 12251 / CI</strain>
    </source>
</reference>
<dbReference type="AlphaFoldDB" id="D5V0L5"/>
<evidence type="ECO:0000256" key="3">
    <source>
        <dbReference type="ARBA" id="ARBA00022692"/>
    </source>
</evidence>
<dbReference type="HOGENOM" id="CLU_096548_3_3_7"/>